<feature type="transmembrane region" description="Helical" evidence="2">
    <location>
        <begin position="204"/>
        <end position="226"/>
    </location>
</feature>
<protein>
    <recommendedName>
        <fullName evidence="5">ImpA N-terminal domain-containing protein</fullName>
    </recommendedName>
</protein>
<dbReference type="PANTHER" id="PTHR37024:SF5">
    <property type="entry name" value="IMPA N-TERMINAL DOMAIN-CONTAINING PROTEIN"/>
    <property type="match status" value="1"/>
</dbReference>
<keyword evidence="2" id="KW-0812">Transmembrane</keyword>
<sequence length="421" mass="48931">MSNVIYIENVFFRLTQEPELIRVLEPYLRVREEINRWLNPISGGSDWGSIKDNCEVLARGPGIDFMMCGYYTVACLKTQGLTGFTVGLELLSSSLANQTACDIKNEKMRKELLDWVNGRVVQELKALKPNYESLRELYRAERYCERLYQLVEMKNTNYKVDFEGVGFALFEHIDRIETQYHSFLKKQEKIETPELRFWQKGSGITAIVAFFITVSGLIGWMGWPWYYSTAYGQPQLIGKINNTQQSEVFIEALSDKQRVRWQNDVVPLYAESLERNIAESFSDPKERAISHMRLLQVLYPQDPRILQLNAIFTEEKKTALDQTEFFVAKFGEIRTKMANIALLAKRGKWQDLQKQTKSLEEFAISLSPIYGRVDYVQNLIKEGDLEAARNELEILKERLNNLSWEIAVIEQEILDVNKDLQ</sequence>
<dbReference type="Proteomes" id="UP000092528">
    <property type="component" value="Plasmid pVS127"/>
</dbReference>
<evidence type="ECO:0000313" key="3">
    <source>
        <dbReference type="EMBL" id="ANU39450.1"/>
    </source>
</evidence>
<dbReference type="PATRIC" id="fig|45658.7.peg.4402"/>
<evidence type="ECO:0000256" key="1">
    <source>
        <dbReference type="SAM" id="Coils"/>
    </source>
</evidence>
<name>A0A1C7FHK7_9VIBR</name>
<evidence type="ECO:0008006" key="5">
    <source>
        <dbReference type="Google" id="ProtNLM"/>
    </source>
</evidence>
<keyword evidence="3" id="KW-0614">Plasmid</keyword>
<evidence type="ECO:0000313" key="4">
    <source>
        <dbReference type="Proteomes" id="UP000092528"/>
    </source>
</evidence>
<keyword evidence="1" id="KW-0175">Coiled coil</keyword>
<keyword evidence="2" id="KW-0472">Membrane</keyword>
<dbReference type="RefSeq" id="WP_065546916.1">
    <property type="nucleotide sequence ID" value="NZ_CP016416.1"/>
</dbReference>
<geneLocation type="plasmid" evidence="4">
    <name>pvs127</name>
</geneLocation>
<reference evidence="3 4" key="1">
    <citation type="submission" date="2016-07" db="EMBL/GenBank/DDBJ databases">
        <title>Genome sequencing of Vibrio scophthalmi strain VS-05, an isolated from Paralichthys olivaceus.</title>
        <authorList>
            <person name="Han H.-J."/>
        </authorList>
    </citation>
    <scope>NUCLEOTIDE SEQUENCE [LARGE SCALE GENOMIC DNA]</scope>
    <source>
        <strain evidence="3 4">VS-05</strain>
        <plasmid evidence="4">pvs127</plasmid>
    </source>
</reference>
<proteinExistence type="predicted"/>
<dbReference type="PANTHER" id="PTHR37024">
    <property type="entry name" value="TYPE VI SECRETION SYSTEM DUF2094 AND IMPA-RELATED DOMAIN PROTEIN"/>
    <property type="match status" value="1"/>
</dbReference>
<feature type="coiled-coil region" evidence="1">
    <location>
        <begin position="378"/>
        <end position="412"/>
    </location>
</feature>
<keyword evidence="2" id="KW-1133">Transmembrane helix</keyword>
<evidence type="ECO:0000256" key="2">
    <source>
        <dbReference type="SAM" id="Phobius"/>
    </source>
</evidence>
<keyword evidence="4" id="KW-1185">Reference proteome</keyword>
<dbReference type="EMBL" id="CP016416">
    <property type="protein sequence ID" value="ANU39450.1"/>
    <property type="molecule type" value="Genomic_DNA"/>
</dbReference>
<accession>A0A1C7FHK7</accession>
<gene>
    <name evidence="3" type="ORF">VSVS05_04415</name>
</gene>
<dbReference type="AlphaFoldDB" id="A0A1C7FHK7"/>
<organism evidence="3 4">
    <name type="scientific">Vibrio scophthalmi</name>
    <dbReference type="NCBI Taxonomy" id="45658"/>
    <lineage>
        <taxon>Bacteria</taxon>
        <taxon>Pseudomonadati</taxon>
        <taxon>Pseudomonadota</taxon>
        <taxon>Gammaproteobacteria</taxon>
        <taxon>Vibrionales</taxon>
        <taxon>Vibrionaceae</taxon>
        <taxon>Vibrio</taxon>
    </lineage>
</organism>